<proteinExistence type="predicted"/>
<sequence>MAVIFMTATPDTAWTTEYYSRAVLELRAQGRDVPDELLSHVSPGRSDNINLFGTIDVDIDAELAELDGGWRPLHPTQLNELGLSFLISP</sequence>
<dbReference type="Proteomes" id="UP001230426">
    <property type="component" value="Unassembled WGS sequence"/>
</dbReference>
<feature type="domain" description="Tn3 transposase DDE" evidence="1">
    <location>
        <begin position="13"/>
        <end position="54"/>
    </location>
</feature>
<organism evidence="2 3">
    <name type="scientific">Streptosporangium brasiliense</name>
    <dbReference type="NCBI Taxonomy" id="47480"/>
    <lineage>
        <taxon>Bacteria</taxon>
        <taxon>Bacillati</taxon>
        <taxon>Actinomycetota</taxon>
        <taxon>Actinomycetes</taxon>
        <taxon>Streptosporangiales</taxon>
        <taxon>Streptosporangiaceae</taxon>
        <taxon>Streptosporangium</taxon>
    </lineage>
</organism>
<accession>A0ABT9RI17</accession>
<dbReference type="Pfam" id="PF01526">
    <property type="entry name" value="DDE_Tnp_Tn3"/>
    <property type="match status" value="1"/>
</dbReference>
<gene>
    <name evidence="2" type="ORF">J2S55_008189</name>
</gene>
<protein>
    <recommendedName>
        <fullName evidence="1">Tn3 transposase DDE domain-containing protein</fullName>
    </recommendedName>
</protein>
<name>A0ABT9RI17_9ACTN</name>
<dbReference type="RefSeq" id="WP_306872271.1">
    <property type="nucleotide sequence ID" value="NZ_JAUSRB010000002.1"/>
</dbReference>
<dbReference type="InterPro" id="IPR002513">
    <property type="entry name" value="Tn3_Tnp_DDE_dom"/>
</dbReference>
<reference evidence="2 3" key="1">
    <citation type="submission" date="2023-07" db="EMBL/GenBank/DDBJ databases">
        <title>Sequencing the genomes of 1000 actinobacteria strains.</title>
        <authorList>
            <person name="Klenk H.-P."/>
        </authorList>
    </citation>
    <scope>NUCLEOTIDE SEQUENCE [LARGE SCALE GENOMIC DNA]</scope>
    <source>
        <strain evidence="2 3">DSM 44109</strain>
    </source>
</reference>
<dbReference type="EMBL" id="JAUSRB010000002">
    <property type="protein sequence ID" value="MDP9868923.1"/>
    <property type="molecule type" value="Genomic_DNA"/>
</dbReference>
<evidence type="ECO:0000259" key="1">
    <source>
        <dbReference type="Pfam" id="PF01526"/>
    </source>
</evidence>
<evidence type="ECO:0000313" key="2">
    <source>
        <dbReference type="EMBL" id="MDP9868923.1"/>
    </source>
</evidence>
<comment type="caution">
    <text evidence="2">The sequence shown here is derived from an EMBL/GenBank/DDBJ whole genome shotgun (WGS) entry which is preliminary data.</text>
</comment>
<evidence type="ECO:0000313" key="3">
    <source>
        <dbReference type="Proteomes" id="UP001230426"/>
    </source>
</evidence>
<keyword evidence="3" id="KW-1185">Reference proteome</keyword>